<reference evidence="2 3" key="1">
    <citation type="journal article" date="2023" name="ISME J.">
        <title>Cultivation and genomic characterization of novel and ubiquitous marine nitrite-oxidizing bacteria from the Nitrospirales.</title>
        <authorList>
            <person name="Mueller A.J."/>
            <person name="Daebeler A."/>
            <person name="Herbold C.W."/>
            <person name="Kirkegaard R.H."/>
            <person name="Daims H."/>
        </authorList>
    </citation>
    <scope>NUCLEOTIDE SEQUENCE [LARGE SCALE GENOMIC DNA]</scope>
    <source>
        <strain evidence="2 3">EB</strain>
    </source>
</reference>
<evidence type="ECO:0000313" key="3">
    <source>
        <dbReference type="Proteomes" id="UP001250932"/>
    </source>
</evidence>
<evidence type="ECO:0008006" key="4">
    <source>
        <dbReference type="Google" id="ProtNLM"/>
    </source>
</evidence>
<keyword evidence="1" id="KW-0812">Transmembrane</keyword>
<gene>
    <name evidence="2" type="ORF">PPG34_04490</name>
</gene>
<dbReference type="EMBL" id="JAQOUE010000001">
    <property type="protein sequence ID" value="MDT7041596.1"/>
    <property type="molecule type" value="Genomic_DNA"/>
</dbReference>
<dbReference type="RefSeq" id="WP_313831945.1">
    <property type="nucleotide sequence ID" value="NZ_JAQOUE010000001.1"/>
</dbReference>
<protein>
    <recommendedName>
        <fullName evidence="4">DUF202 domain-containing protein</fullName>
    </recommendedName>
</protein>
<comment type="caution">
    <text evidence="2">The sequence shown here is derived from an EMBL/GenBank/DDBJ whole genome shotgun (WGS) entry which is preliminary data.</text>
</comment>
<sequence>MPPIPPGPHESPPYTTKTLRFATVFHPPRNTQLQYRTITPKSLADWRIQLQIPSHPHIWIARVIGIIAIASGFVLGIEGLDQPDSIWLPTALGLILTGLCAQGYAFYRTITDKIHPQDKKDS</sequence>
<evidence type="ECO:0000256" key="1">
    <source>
        <dbReference type="SAM" id="Phobius"/>
    </source>
</evidence>
<feature type="transmembrane region" description="Helical" evidence="1">
    <location>
        <begin position="59"/>
        <end position="80"/>
    </location>
</feature>
<keyword evidence="1" id="KW-1133">Transmembrane helix</keyword>
<proteinExistence type="predicted"/>
<keyword evidence="3" id="KW-1185">Reference proteome</keyword>
<name>A0ABU3K5B4_9BACT</name>
<accession>A0ABU3K5B4</accession>
<organism evidence="2 3">
    <name type="scientific">Candidatus Nitronereus thalassa</name>
    <dbReference type="NCBI Taxonomy" id="3020898"/>
    <lineage>
        <taxon>Bacteria</taxon>
        <taxon>Pseudomonadati</taxon>
        <taxon>Nitrospirota</taxon>
        <taxon>Nitrospiria</taxon>
        <taxon>Nitrospirales</taxon>
        <taxon>Nitrospiraceae</taxon>
        <taxon>Candidatus Nitronereus</taxon>
    </lineage>
</organism>
<dbReference type="Proteomes" id="UP001250932">
    <property type="component" value="Unassembled WGS sequence"/>
</dbReference>
<evidence type="ECO:0000313" key="2">
    <source>
        <dbReference type="EMBL" id="MDT7041596.1"/>
    </source>
</evidence>
<keyword evidence="1" id="KW-0472">Membrane</keyword>
<feature type="transmembrane region" description="Helical" evidence="1">
    <location>
        <begin position="86"/>
        <end position="107"/>
    </location>
</feature>